<evidence type="ECO:0000256" key="3">
    <source>
        <dbReference type="ARBA" id="ARBA00022692"/>
    </source>
</evidence>
<keyword evidence="3 6" id="KW-0812">Transmembrane</keyword>
<evidence type="ECO:0000256" key="2">
    <source>
        <dbReference type="ARBA" id="ARBA00022475"/>
    </source>
</evidence>
<feature type="transmembrane region" description="Helical" evidence="6">
    <location>
        <begin position="87"/>
        <end position="114"/>
    </location>
</feature>
<proteinExistence type="predicted"/>
<keyword evidence="8" id="KW-1185">Reference proteome</keyword>
<reference evidence="7" key="1">
    <citation type="submission" date="2024-05" db="EMBL/GenBank/DDBJ databases">
        <title>Metabacillus sp. nov., isolated from the rhizosphere soil of tomato plants.</title>
        <authorList>
            <person name="Ma R."/>
        </authorList>
    </citation>
    <scope>NUCLEOTIDE SEQUENCE</scope>
    <source>
        <strain evidence="7">DBTR6</strain>
    </source>
</reference>
<comment type="caution">
    <text evidence="7">The sequence shown here is derived from an EMBL/GenBank/DDBJ whole genome shotgun (WGS) entry which is preliminary data.</text>
</comment>
<feature type="transmembrane region" description="Helical" evidence="6">
    <location>
        <begin position="62"/>
        <end position="81"/>
    </location>
</feature>
<keyword evidence="2" id="KW-1003">Cell membrane</keyword>
<name>A0ABS7UVR0_9BACI</name>
<dbReference type="PANTHER" id="PTHR33931:SF2">
    <property type="entry name" value="HOLIN-LIKE PROTEIN CIDA"/>
    <property type="match status" value="1"/>
</dbReference>
<dbReference type="InterPro" id="IPR005538">
    <property type="entry name" value="LrgA/CidA"/>
</dbReference>
<evidence type="ECO:0000256" key="1">
    <source>
        <dbReference type="ARBA" id="ARBA00004651"/>
    </source>
</evidence>
<evidence type="ECO:0000256" key="5">
    <source>
        <dbReference type="ARBA" id="ARBA00023136"/>
    </source>
</evidence>
<evidence type="ECO:0000256" key="4">
    <source>
        <dbReference type="ARBA" id="ARBA00022989"/>
    </source>
</evidence>
<dbReference type="Proteomes" id="UP001165287">
    <property type="component" value="Unassembled WGS sequence"/>
</dbReference>
<organism evidence="7 8">
    <name type="scientific">Metabacillus rhizolycopersici</name>
    <dbReference type="NCBI Taxonomy" id="2875709"/>
    <lineage>
        <taxon>Bacteria</taxon>
        <taxon>Bacillati</taxon>
        <taxon>Bacillota</taxon>
        <taxon>Bacilli</taxon>
        <taxon>Bacillales</taxon>
        <taxon>Bacillaceae</taxon>
        <taxon>Metabacillus</taxon>
    </lineage>
</organism>
<accession>A0ABS7UVR0</accession>
<sequence length="128" mass="14221">MKYLKMILQLAFLYAIYLLGVFIQTIGNFSVPGSIIGMLLLFGALQFNVVKREYFSLAGPFLLKQLPLFLIPATVGVIDYLDLFKGMGLITIGIAFLSTVIVIIVSTCICDFLLTKGEEVSKDKEFQL</sequence>
<evidence type="ECO:0000256" key="6">
    <source>
        <dbReference type="SAM" id="Phobius"/>
    </source>
</evidence>
<keyword evidence="5 6" id="KW-0472">Membrane</keyword>
<dbReference type="EMBL" id="JAIQUM010000044">
    <property type="protein sequence ID" value="MBZ5752019.1"/>
    <property type="molecule type" value="Genomic_DNA"/>
</dbReference>
<dbReference type="RefSeq" id="WP_224140388.1">
    <property type="nucleotide sequence ID" value="NZ_JAIQUM010000044.1"/>
</dbReference>
<dbReference type="Pfam" id="PF03788">
    <property type="entry name" value="LrgA"/>
    <property type="match status" value="1"/>
</dbReference>
<dbReference type="PANTHER" id="PTHR33931">
    <property type="entry name" value="HOLIN-LIKE PROTEIN CIDA-RELATED"/>
    <property type="match status" value="1"/>
</dbReference>
<comment type="subcellular location">
    <subcellularLocation>
        <location evidence="1">Cell membrane</location>
        <topology evidence="1">Multi-pass membrane protein</topology>
    </subcellularLocation>
</comment>
<evidence type="ECO:0000313" key="7">
    <source>
        <dbReference type="EMBL" id="MBZ5752019.1"/>
    </source>
</evidence>
<feature type="transmembrane region" description="Helical" evidence="6">
    <location>
        <begin position="33"/>
        <end position="50"/>
    </location>
</feature>
<gene>
    <name evidence="7" type="ORF">K9V48_17620</name>
</gene>
<keyword evidence="4 6" id="KW-1133">Transmembrane helix</keyword>
<evidence type="ECO:0000313" key="8">
    <source>
        <dbReference type="Proteomes" id="UP001165287"/>
    </source>
</evidence>
<feature type="transmembrane region" description="Helical" evidence="6">
    <location>
        <begin position="7"/>
        <end position="27"/>
    </location>
</feature>
<protein>
    <submittedName>
        <fullName evidence="7">CidA/LrgA family protein</fullName>
    </submittedName>
</protein>